<dbReference type="EMBL" id="BMXV01000005">
    <property type="protein sequence ID" value="GGY75875.1"/>
    <property type="molecule type" value="Genomic_DNA"/>
</dbReference>
<keyword evidence="2" id="KW-1185">Reference proteome</keyword>
<protein>
    <submittedName>
        <fullName evidence="1">Uncharacterized protein</fullName>
    </submittedName>
</protein>
<name>A0ABQ3B2P0_9GAMM</name>
<evidence type="ECO:0000313" key="1">
    <source>
        <dbReference type="EMBL" id="GGY75875.1"/>
    </source>
</evidence>
<reference evidence="2" key="1">
    <citation type="journal article" date="2019" name="Int. J. Syst. Evol. Microbiol.">
        <title>The Global Catalogue of Microorganisms (GCM) 10K type strain sequencing project: providing services to taxonomists for standard genome sequencing and annotation.</title>
        <authorList>
            <consortium name="The Broad Institute Genomics Platform"/>
            <consortium name="The Broad Institute Genome Sequencing Center for Infectious Disease"/>
            <person name="Wu L."/>
            <person name="Ma J."/>
        </authorList>
    </citation>
    <scope>NUCLEOTIDE SEQUENCE [LARGE SCALE GENOMIC DNA]</scope>
    <source>
        <strain evidence="2">KCTC 22280</strain>
    </source>
</reference>
<comment type="caution">
    <text evidence="1">The sequence shown here is derived from an EMBL/GenBank/DDBJ whole genome shotgun (WGS) entry which is preliminary data.</text>
</comment>
<sequence>MGGQVQGNCKAGSAAADNKNIVFMGLWHVIVIAGHNVVSIELNFLPAVYLPTAELTREPGCCTAPGVSAANLWKKRL</sequence>
<accession>A0ABQ3B2P0</accession>
<dbReference type="Proteomes" id="UP000601597">
    <property type="component" value="Unassembled WGS sequence"/>
</dbReference>
<proteinExistence type="predicted"/>
<evidence type="ECO:0000313" key="2">
    <source>
        <dbReference type="Proteomes" id="UP000601597"/>
    </source>
</evidence>
<gene>
    <name evidence="1" type="ORF">GCM10007071_24010</name>
</gene>
<organism evidence="1 2">
    <name type="scientific">Marinobacter zhanjiangensis</name>
    <dbReference type="NCBI Taxonomy" id="578215"/>
    <lineage>
        <taxon>Bacteria</taxon>
        <taxon>Pseudomonadati</taxon>
        <taxon>Pseudomonadota</taxon>
        <taxon>Gammaproteobacteria</taxon>
        <taxon>Pseudomonadales</taxon>
        <taxon>Marinobacteraceae</taxon>
        <taxon>Marinobacter</taxon>
    </lineage>
</organism>